<evidence type="ECO:0000313" key="1">
    <source>
        <dbReference type="EMBL" id="UXN57639.1"/>
    </source>
</evidence>
<keyword evidence="1" id="KW-0614">Plasmid</keyword>
<sequence length="430" mass="47776">MTRPHAEIRSDVIVLGAGIVGVSVALHLQMRGRDVVLVDRRGIGEETSYGNAGLIERSSVIPYGFPRDLWTVLVYALNRSADVRTDWRFLPHIAPWLWRFWRESAPERLQMAAADMLPLLERSVIEHELLMTEAGILGQLRRTGWIGVYRSQKSLDQAAKSAVALESYGLRFDLLDSKALREREPHTSEALIGGIHWRDPASVPDPGGLVKGYADLFLRRGGRFVQGDADTLQQVGTDWTVGSGSSEVRAHDVVVALGPWSDTVLRPLGYRIPLAVKRGYHVHFKARAGSMLHHPVVDVDGGYLLAPMTRGIRLTTGVEFAARDSAPTPLQLARTEPLAREIFPLEKWIDPQPWMGARPCLPDMRPVIGAAPRHQGLWCAFGHNHQGLTLGPVTGRLLADLITGKEPFTDPRPYSIERFASRSRTFNPVM</sequence>
<reference evidence="1" key="1">
    <citation type="submission" date="2022-09" db="EMBL/GenBank/DDBJ databases">
        <title>Interaction between co-microsymbionts with complementary sets of symbiotic genes in legume-rhizobium systems.</title>
        <authorList>
            <person name="Safronova V."/>
            <person name="Sazanova A."/>
            <person name="Afonin A."/>
            <person name="Chirak E."/>
        </authorList>
    </citation>
    <scope>NUCLEOTIDE SEQUENCE</scope>
    <source>
        <strain evidence="1">A18/3m</strain>
    </source>
</reference>
<evidence type="ECO:0000313" key="2">
    <source>
        <dbReference type="Proteomes" id="UP001061991"/>
    </source>
</evidence>
<proteinExistence type="predicted"/>
<accession>A0ACD4CVN5</accession>
<name>A0ACD4CVN5_9HYPH</name>
<gene>
    <name evidence="1" type="ORF">N8E88_02150</name>
</gene>
<protein>
    <submittedName>
        <fullName evidence="1">FAD-binding oxidoreductase</fullName>
    </submittedName>
</protein>
<organism evidence="1 2">
    <name type="scientific">Phyllobacterium zundukense</name>
    <dbReference type="NCBI Taxonomy" id="1867719"/>
    <lineage>
        <taxon>Bacteria</taxon>
        <taxon>Pseudomonadati</taxon>
        <taxon>Pseudomonadota</taxon>
        <taxon>Alphaproteobacteria</taxon>
        <taxon>Hyphomicrobiales</taxon>
        <taxon>Phyllobacteriaceae</taxon>
        <taxon>Phyllobacterium</taxon>
    </lineage>
</organism>
<keyword evidence="2" id="KW-1185">Reference proteome</keyword>
<dbReference type="Proteomes" id="UP001061991">
    <property type="component" value="Plasmid p_unnamed3"/>
</dbReference>
<dbReference type="EMBL" id="CP104970">
    <property type="protein sequence ID" value="UXN57639.1"/>
    <property type="molecule type" value="Genomic_DNA"/>
</dbReference>
<geneLocation type="plasmid" evidence="1 2">
    <name>p_unnamed3</name>
</geneLocation>